<feature type="compositionally biased region" description="Acidic residues" evidence="1">
    <location>
        <begin position="314"/>
        <end position="333"/>
    </location>
</feature>
<feature type="region of interest" description="Disordered" evidence="1">
    <location>
        <begin position="309"/>
        <end position="333"/>
    </location>
</feature>
<feature type="compositionally biased region" description="Polar residues" evidence="1">
    <location>
        <begin position="159"/>
        <end position="217"/>
    </location>
</feature>
<gene>
    <name evidence="2" type="ORF">TrLO_g14953</name>
</gene>
<accession>A0A9W7FNW3</accession>
<protein>
    <submittedName>
        <fullName evidence="2">Uncharacterized protein</fullName>
    </submittedName>
</protein>
<feature type="region of interest" description="Disordered" evidence="1">
    <location>
        <begin position="92"/>
        <end position="230"/>
    </location>
</feature>
<evidence type="ECO:0000313" key="2">
    <source>
        <dbReference type="EMBL" id="GMI15598.1"/>
    </source>
</evidence>
<proteinExistence type="predicted"/>
<evidence type="ECO:0000256" key="1">
    <source>
        <dbReference type="SAM" id="MobiDB-lite"/>
    </source>
</evidence>
<organism evidence="2 3">
    <name type="scientific">Triparma laevis f. longispina</name>
    <dbReference type="NCBI Taxonomy" id="1714387"/>
    <lineage>
        <taxon>Eukaryota</taxon>
        <taxon>Sar</taxon>
        <taxon>Stramenopiles</taxon>
        <taxon>Ochrophyta</taxon>
        <taxon>Bolidophyceae</taxon>
        <taxon>Parmales</taxon>
        <taxon>Triparmaceae</taxon>
        <taxon>Triparma</taxon>
    </lineage>
</organism>
<comment type="caution">
    <text evidence="2">The sequence shown here is derived from an EMBL/GenBank/DDBJ whole genome shotgun (WGS) entry which is preliminary data.</text>
</comment>
<dbReference type="OrthoDB" id="10362792at2759"/>
<dbReference type="EMBL" id="BRXW01000234">
    <property type="protein sequence ID" value="GMI15598.1"/>
    <property type="molecule type" value="Genomic_DNA"/>
</dbReference>
<feature type="compositionally biased region" description="Polar residues" evidence="1">
    <location>
        <begin position="92"/>
        <end position="104"/>
    </location>
</feature>
<reference evidence="3" key="1">
    <citation type="journal article" date="2023" name="Commun. Biol.">
        <title>Genome analysis of Parmales, the sister group of diatoms, reveals the evolutionary specialization of diatoms from phago-mixotrophs to photoautotrophs.</title>
        <authorList>
            <person name="Ban H."/>
            <person name="Sato S."/>
            <person name="Yoshikawa S."/>
            <person name="Yamada K."/>
            <person name="Nakamura Y."/>
            <person name="Ichinomiya M."/>
            <person name="Sato N."/>
            <person name="Blanc-Mathieu R."/>
            <person name="Endo H."/>
            <person name="Kuwata A."/>
            <person name="Ogata H."/>
        </authorList>
    </citation>
    <scope>NUCLEOTIDE SEQUENCE [LARGE SCALE GENOMIC DNA]</scope>
    <source>
        <strain evidence="3">NIES 3700</strain>
    </source>
</reference>
<name>A0A9W7FNW3_9STRA</name>
<dbReference type="AlphaFoldDB" id="A0A9W7FNW3"/>
<dbReference type="Proteomes" id="UP001165122">
    <property type="component" value="Unassembled WGS sequence"/>
</dbReference>
<feature type="compositionally biased region" description="Basic and acidic residues" evidence="1">
    <location>
        <begin position="124"/>
        <end position="133"/>
    </location>
</feature>
<keyword evidence="3" id="KW-1185">Reference proteome</keyword>
<evidence type="ECO:0000313" key="3">
    <source>
        <dbReference type="Proteomes" id="UP001165122"/>
    </source>
</evidence>
<sequence length="333" mass="37427">MFPIPSHLPATILPATRGSESHSFKLGLVRGFEGVGIQRSVNEQLIMQREIGVRAKVLKKKRKTKNGRQTKQNKFNMEHPSSLMYDSTVAPTTHTDSQTLHTGTNTGGAGHPPMTKSSWNSIVQKERSDRLDRLSTPVWKKKPTPKHSLTALLGDPNVFTPNIASRQSLLSSEGSRLNNSPLQNQQSILSNHTNPNRASPSTQHTGFEKPSLSSSNSRQHRRASIDITSKSNNVPLLQTFNKYNRKKTKRTPNQIQTLRDAVKPKVTVINYDGEKVEQIEEIMLIDQPSPRSLQTKAKSWKAPFTDLHGTFYDSDLEEGEQGEQKEEEPEEHR</sequence>